<comment type="caution">
    <text evidence="2">The sequence shown here is derived from an EMBL/GenBank/DDBJ whole genome shotgun (WGS) entry which is preliminary data.</text>
</comment>
<dbReference type="SUPFAM" id="SSF69318">
    <property type="entry name" value="Integrin alpha N-terminal domain"/>
    <property type="match status" value="1"/>
</dbReference>
<evidence type="ECO:0000313" key="2">
    <source>
        <dbReference type="EMBL" id="CAF4404215.1"/>
    </source>
</evidence>
<feature type="non-terminal residue" evidence="2">
    <location>
        <position position="172"/>
    </location>
</feature>
<evidence type="ECO:0000313" key="3">
    <source>
        <dbReference type="Proteomes" id="UP000663844"/>
    </source>
</evidence>
<protein>
    <recommendedName>
        <fullName evidence="4">VCBS repeat-containing protein</fullName>
    </recommendedName>
</protein>
<dbReference type="PANTHER" id="PTHR46580">
    <property type="entry name" value="SENSOR KINASE-RELATED"/>
    <property type="match status" value="1"/>
</dbReference>
<dbReference type="InterPro" id="IPR013517">
    <property type="entry name" value="FG-GAP"/>
</dbReference>
<reference evidence="2" key="1">
    <citation type="submission" date="2021-02" db="EMBL/GenBank/DDBJ databases">
        <authorList>
            <person name="Nowell W R."/>
        </authorList>
    </citation>
    <scope>NUCLEOTIDE SEQUENCE</scope>
</reference>
<dbReference type="InterPro" id="IPR028994">
    <property type="entry name" value="Integrin_alpha_N"/>
</dbReference>
<dbReference type="EMBL" id="CAJOAZ010026774">
    <property type="protein sequence ID" value="CAF4404215.1"/>
    <property type="molecule type" value="Genomic_DNA"/>
</dbReference>
<dbReference type="AlphaFoldDB" id="A0A820PGJ9"/>
<dbReference type="PANTHER" id="PTHR46580:SF4">
    <property type="entry name" value="ATP_GTP-BINDING PROTEIN"/>
    <property type="match status" value="1"/>
</dbReference>
<evidence type="ECO:0008006" key="4">
    <source>
        <dbReference type="Google" id="ProtNLM"/>
    </source>
</evidence>
<proteinExistence type="predicted"/>
<keyword evidence="1" id="KW-0732">Signal</keyword>
<name>A0A820PGJ9_9BILA</name>
<evidence type="ECO:0000256" key="1">
    <source>
        <dbReference type="ARBA" id="ARBA00022729"/>
    </source>
</evidence>
<accession>A0A820PGJ9</accession>
<dbReference type="Proteomes" id="UP000663844">
    <property type="component" value="Unassembled WGS sequence"/>
</dbReference>
<dbReference type="Gene3D" id="2.30.30.100">
    <property type="match status" value="2"/>
</dbReference>
<organism evidence="2 3">
    <name type="scientific">Adineta steineri</name>
    <dbReference type="NCBI Taxonomy" id="433720"/>
    <lineage>
        <taxon>Eukaryota</taxon>
        <taxon>Metazoa</taxon>
        <taxon>Spiralia</taxon>
        <taxon>Gnathifera</taxon>
        <taxon>Rotifera</taxon>
        <taxon>Eurotatoria</taxon>
        <taxon>Bdelloidea</taxon>
        <taxon>Adinetida</taxon>
        <taxon>Adinetidae</taxon>
        <taxon>Adineta</taxon>
    </lineage>
</organism>
<gene>
    <name evidence="2" type="ORF">OXD698_LOCUS51638</name>
</gene>
<sequence>GILFGDGLGNFASPKTLSTGYDSVPYSLAISELNNDDTLDIIVVNHGANNVGIFLGQGNGAFEIQVIISTGYKSQPYSVAVDDLNNDIYMDIVVACSDLNTIEVLLGFGDGSFTIPYKYSTDNNSFPLSLVLGDFDNDNHVDIAVANYQNESVGVFFGYGNGFFTDQMIFFS</sequence>
<feature type="non-terminal residue" evidence="2">
    <location>
        <position position="1"/>
    </location>
</feature>
<dbReference type="Pfam" id="PF13517">
    <property type="entry name" value="FG-GAP_3"/>
    <property type="match status" value="1"/>
</dbReference>